<dbReference type="InterPro" id="IPR051603">
    <property type="entry name" value="Zinc-ADH_QOR/CCCR"/>
</dbReference>
<dbReference type="GO" id="GO:0016491">
    <property type="term" value="F:oxidoreductase activity"/>
    <property type="evidence" value="ECO:0007669"/>
    <property type="project" value="InterPro"/>
</dbReference>
<keyword evidence="4" id="KW-1185">Reference proteome</keyword>
<evidence type="ECO:0000256" key="1">
    <source>
        <dbReference type="ARBA" id="ARBA00022857"/>
    </source>
</evidence>
<gene>
    <name evidence="3" type="ORF">ADM90_20710</name>
</gene>
<proteinExistence type="predicted"/>
<dbReference type="InterPro" id="IPR020843">
    <property type="entry name" value="ER"/>
</dbReference>
<dbReference type="Gene3D" id="3.90.180.10">
    <property type="entry name" value="Medium-chain alcohol dehydrogenases, catalytic domain"/>
    <property type="match status" value="1"/>
</dbReference>
<accession>A0A0M9DGR8</accession>
<dbReference type="Proteomes" id="UP000037977">
    <property type="component" value="Unassembled WGS sequence"/>
</dbReference>
<dbReference type="Gene3D" id="3.40.50.720">
    <property type="entry name" value="NAD(P)-binding Rossmann-like Domain"/>
    <property type="match status" value="1"/>
</dbReference>
<evidence type="ECO:0000313" key="3">
    <source>
        <dbReference type="EMBL" id="KOY80273.1"/>
    </source>
</evidence>
<dbReference type="InterPro" id="IPR013154">
    <property type="entry name" value="ADH-like_N"/>
</dbReference>
<reference evidence="3 4" key="1">
    <citation type="submission" date="2015-07" db="EMBL/GenBank/DDBJ databases">
        <title>Genome sequencing project for genomic taxonomy and phylogenomics of Bacillus-like bacteria.</title>
        <authorList>
            <person name="Liu B."/>
            <person name="Wang J."/>
            <person name="Zhu Y."/>
            <person name="Liu G."/>
            <person name="Chen Q."/>
            <person name="Chen Z."/>
            <person name="Che J."/>
            <person name="Ge C."/>
            <person name="Shi H."/>
            <person name="Pan Z."/>
            <person name="Liu X."/>
        </authorList>
    </citation>
    <scope>NUCLEOTIDE SEQUENCE [LARGE SCALE GENOMIC DNA]</scope>
    <source>
        <strain evidence="3 4">DSM 54</strain>
    </source>
</reference>
<organism evidence="3 4">
    <name type="scientific">Lysinibacillus macroides</name>
    <dbReference type="NCBI Taxonomy" id="33935"/>
    <lineage>
        <taxon>Bacteria</taxon>
        <taxon>Bacillati</taxon>
        <taxon>Bacillota</taxon>
        <taxon>Bacilli</taxon>
        <taxon>Bacillales</taxon>
        <taxon>Bacillaceae</taxon>
        <taxon>Lysinibacillus</taxon>
    </lineage>
</organism>
<evidence type="ECO:0000313" key="4">
    <source>
        <dbReference type="Proteomes" id="UP000037977"/>
    </source>
</evidence>
<dbReference type="STRING" id="33935.ADM90_20710"/>
<feature type="domain" description="Enoyl reductase (ER)" evidence="2">
    <location>
        <begin position="10"/>
        <end position="328"/>
    </location>
</feature>
<dbReference type="Pfam" id="PF13602">
    <property type="entry name" value="ADH_zinc_N_2"/>
    <property type="match status" value="1"/>
</dbReference>
<dbReference type="AlphaFoldDB" id="A0A0M9DGR8"/>
<evidence type="ECO:0000259" key="2">
    <source>
        <dbReference type="SMART" id="SM00829"/>
    </source>
</evidence>
<dbReference type="Pfam" id="PF08240">
    <property type="entry name" value="ADH_N"/>
    <property type="match status" value="1"/>
</dbReference>
<dbReference type="PATRIC" id="fig|33935.3.peg.4381"/>
<dbReference type="EMBL" id="LGCI01000011">
    <property type="protein sequence ID" value="KOY80273.1"/>
    <property type="molecule type" value="Genomic_DNA"/>
</dbReference>
<keyword evidence="1" id="KW-0521">NADP</keyword>
<protein>
    <submittedName>
        <fullName evidence="3">Quinone oxidoreductase</fullName>
    </submittedName>
</protein>
<dbReference type="OrthoDB" id="9792162at2"/>
<dbReference type="PANTHER" id="PTHR44154:SF1">
    <property type="entry name" value="QUINONE OXIDOREDUCTASE"/>
    <property type="match status" value="1"/>
</dbReference>
<dbReference type="PANTHER" id="PTHR44154">
    <property type="entry name" value="QUINONE OXIDOREDUCTASE"/>
    <property type="match status" value="1"/>
</dbReference>
<dbReference type="InterPro" id="IPR011032">
    <property type="entry name" value="GroES-like_sf"/>
</dbReference>
<comment type="caution">
    <text evidence="3">The sequence shown here is derived from an EMBL/GenBank/DDBJ whole genome shotgun (WGS) entry which is preliminary data.</text>
</comment>
<dbReference type="InterPro" id="IPR036291">
    <property type="entry name" value="NAD(P)-bd_dom_sf"/>
</dbReference>
<name>A0A0M9DGR8_9BACI</name>
<dbReference type="CDD" id="cd08272">
    <property type="entry name" value="MDR6"/>
    <property type="match status" value="1"/>
</dbReference>
<dbReference type="SUPFAM" id="SSF51735">
    <property type="entry name" value="NAD(P)-binding Rossmann-fold domains"/>
    <property type="match status" value="1"/>
</dbReference>
<dbReference type="SMART" id="SM00829">
    <property type="entry name" value="PKS_ER"/>
    <property type="match status" value="1"/>
</dbReference>
<sequence length="332" mass="35675">MKSQIIRAFGKPSVFQLENIPKPVLKPGHVLVEVKASSVNPIDTKVRAGVVPAVAPEFPAVLHGDVAGIVCAVGEGVTKFTIGDEVYGCAGGFQGTSSGALAEFMLADADLLAYKPKNLTMEEAAALPLVSITAWEALFNRTRLRPGQNILIHGATGGVGHVAIQLAKWIGANVYTTASSEKKLEIARRLGADVAINYREESVQDYVQKYTDGKGFDVVFDTVGGENLDRSFEAAAVHGTVAAIAARSTHDLSPVHAKGLSLHVTFMLLKILNPNLHKDYGEILQRITHVVEEGKLRPLVDATIFTFDEVSEAHQYLESGKALGKVVLKNEW</sequence>
<dbReference type="SUPFAM" id="SSF50129">
    <property type="entry name" value="GroES-like"/>
    <property type="match status" value="1"/>
</dbReference>
<dbReference type="RefSeq" id="WP_053996775.1">
    <property type="nucleotide sequence ID" value="NZ_CP065643.1"/>
</dbReference>